<keyword evidence="4" id="KW-1185">Reference proteome</keyword>
<dbReference type="Proteomes" id="UP001221142">
    <property type="component" value="Unassembled WGS sequence"/>
</dbReference>
<keyword evidence="2" id="KW-0812">Transmembrane</keyword>
<evidence type="ECO:0000256" key="1">
    <source>
        <dbReference type="SAM" id="MobiDB-lite"/>
    </source>
</evidence>
<dbReference type="SUPFAM" id="SSF57850">
    <property type="entry name" value="RING/U-box"/>
    <property type="match status" value="1"/>
</dbReference>
<evidence type="ECO:0000256" key="2">
    <source>
        <dbReference type="SAM" id="Phobius"/>
    </source>
</evidence>
<dbReference type="InterPro" id="IPR013083">
    <property type="entry name" value="Znf_RING/FYVE/PHD"/>
</dbReference>
<dbReference type="Gene3D" id="3.30.40.10">
    <property type="entry name" value="Zinc/RING finger domain, C3HC4 (zinc finger)"/>
    <property type="match status" value="1"/>
</dbReference>
<proteinExistence type="predicted"/>
<dbReference type="EMBL" id="JARKIF010000022">
    <property type="protein sequence ID" value="KAJ7616512.1"/>
    <property type="molecule type" value="Genomic_DNA"/>
</dbReference>
<accession>A0AAD7FG09</accession>
<feature type="compositionally biased region" description="Basic and acidic residues" evidence="1">
    <location>
        <begin position="35"/>
        <end position="45"/>
    </location>
</feature>
<dbReference type="AlphaFoldDB" id="A0AAD7FG09"/>
<organism evidence="3 4">
    <name type="scientific">Roridomyces roridus</name>
    <dbReference type="NCBI Taxonomy" id="1738132"/>
    <lineage>
        <taxon>Eukaryota</taxon>
        <taxon>Fungi</taxon>
        <taxon>Dikarya</taxon>
        <taxon>Basidiomycota</taxon>
        <taxon>Agaricomycotina</taxon>
        <taxon>Agaricomycetes</taxon>
        <taxon>Agaricomycetidae</taxon>
        <taxon>Agaricales</taxon>
        <taxon>Marasmiineae</taxon>
        <taxon>Mycenaceae</taxon>
        <taxon>Roridomyces</taxon>
    </lineage>
</organism>
<feature type="region of interest" description="Disordered" evidence="1">
    <location>
        <begin position="1"/>
        <end position="45"/>
    </location>
</feature>
<name>A0AAD7FG09_9AGAR</name>
<protein>
    <recommendedName>
        <fullName evidence="5">RING-type domain-containing protein</fullName>
    </recommendedName>
</protein>
<sequence>MSTPSTTEQPQTNAAEPLNLGAMTPHAELTPAAPARERDWRADDQAAEKELSGAYDAQGQFNLARRARRADKNDCRICDEPATDPVHAQCCDAIFCREHIRDWIKGPAASPNCPACTALCVLPADALIIPPKPRYRRRPHTTAASSFAAGIVTSLDRFRGLILAALVLALLAGAVVQRYKMTGMAGMESEEGGELHYSYSPAVHSQ</sequence>
<evidence type="ECO:0000313" key="3">
    <source>
        <dbReference type="EMBL" id="KAJ7616512.1"/>
    </source>
</evidence>
<keyword evidence="2" id="KW-0472">Membrane</keyword>
<evidence type="ECO:0008006" key="5">
    <source>
        <dbReference type="Google" id="ProtNLM"/>
    </source>
</evidence>
<feature type="compositionally biased region" description="Polar residues" evidence="1">
    <location>
        <begin position="1"/>
        <end position="14"/>
    </location>
</feature>
<evidence type="ECO:0000313" key="4">
    <source>
        <dbReference type="Proteomes" id="UP001221142"/>
    </source>
</evidence>
<feature type="transmembrane region" description="Helical" evidence="2">
    <location>
        <begin position="158"/>
        <end position="176"/>
    </location>
</feature>
<keyword evidence="2" id="KW-1133">Transmembrane helix</keyword>
<gene>
    <name evidence="3" type="ORF">FB45DRAFT_1105712</name>
</gene>
<comment type="caution">
    <text evidence="3">The sequence shown here is derived from an EMBL/GenBank/DDBJ whole genome shotgun (WGS) entry which is preliminary data.</text>
</comment>
<reference evidence="3" key="1">
    <citation type="submission" date="2023-03" db="EMBL/GenBank/DDBJ databases">
        <title>Massive genome expansion in bonnet fungi (Mycena s.s.) driven by repeated elements and novel gene families across ecological guilds.</title>
        <authorList>
            <consortium name="Lawrence Berkeley National Laboratory"/>
            <person name="Harder C.B."/>
            <person name="Miyauchi S."/>
            <person name="Viragh M."/>
            <person name="Kuo A."/>
            <person name="Thoen E."/>
            <person name="Andreopoulos B."/>
            <person name="Lu D."/>
            <person name="Skrede I."/>
            <person name="Drula E."/>
            <person name="Henrissat B."/>
            <person name="Morin E."/>
            <person name="Kohler A."/>
            <person name="Barry K."/>
            <person name="LaButti K."/>
            <person name="Morin E."/>
            <person name="Salamov A."/>
            <person name="Lipzen A."/>
            <person name="Mereny Z."/>
            <person name="Hegedus B."/>
            <person name="Baldrian P."/>
            <person name="Stursova M."/>
            <person name="Weitz H."/>
            <person name="Taylor A."/>
            <person name="Grigoriev I.V."/>
            <person name="Nagy L.G."/>
            <person name="Martin F."/>
            <person name="Kauserud H."/>
        </authorList>
    </citation>
    <scope>NUCLEOTIDE SEQUENCE</scope>
    <source>
        <strain evidence="3">9284</strain>
    </source>
</reference>